<reference evidence="7" key="1">
    <citation type="submission" date="2024-03" db="EMBL/GenBank/DDBJ databases">
        <title>Chitinophaga horti sp. nov., isolated from garden soil.</title>
        <authorList>
            <person name="Lee D.S."/>
            <person name="Han D.M."/>
            <person name="Baek J.H."/>
            <person name="Choi D.G."/>
            <person name="Jeon J.H."/>
            <person name="Jeon C.O."/>
        </authorList>
    </citation>
    <scope>NUCLEOTIDE SEQUENCE [LARGE SCALE GENOMIC DNA]</scope>
    <source>
        <strain evidence="7">GPA1</strain>
    </source>
</reference>
<keyword evidence="6" id="KW-0808">Transferase</keyword>
<dbReference type="EMBL" id="CP149822">
    <property type="protein sequence ID" value="WZN42045.1"/>
    <property type="molecule type" value="Genomic_DNA"/>
</dbReference>
<dbReference type="PANTHER" id="PTHR12714">
    <property type="entry name" value="PROTEIN-S ISOPRENYLCYSTEINE O-METHYLTRANSFERASE"/>
    <property type="match status" value="1"/>
</dbReference>
<dbReference type="InterPro" id="IPR007318">
    <property type="entry name" value="Phopholipid_MeTrfase"/>
</dbReference>
<feature type="transmembrane region" description="Helical" evidence="5">
    <location>
        <begin position="91"/>
        <end position="108"/>
    </location>
</feature>
<dbReference type="RefSeq" id="WP_341836888.1">
    <property type="nucleotide sequence ID" value="NZ_CP149822.1"/>
</dbReference>
<comment type="subcellular location">
    <subcellularLocation>
        <location evidence="1">Endomembrane system</location>
        <topology evidence="1">Multi-pass membrane protein</topology>
    </subcellularLocation>
</comment>
<evidence type="ECO:0000256" key="4">
    <source>
        <dbReference type="ARBA" id="ARBA00023136"/>
    </source>
</evidence>
<feature type="transmembrane region" description="Helical" evidence="5">
    <location>
        <begin position="41"/>
        <end position="70"/>
    </location>
</feature>
<protein>
    <submittedName>
        <fullName evidence="6">Isoprenylcysteine carboxylmethyltransferase family protein</fullName>
        <ecNumber evidence="6">2.1.1.100</ecNumber>
        <ecNumber evidence="6">2.1.1.334</ecNumber>
    </submittedName>
</protein>
<evidence type="ECO:0000256" key="1">
    <source>
        <dbReference type="ARBA" id="ARBA00004127"/>
    </source>
</evidence>
<evidence type="ECO:0000256" key="2">
    <source>
        <dbReference type="ARBA" id="ARBA00022692"/>
    </source>
</evidence>
<dbReference type="Gene3D" id="1.20.120.1630">
    <property type="match status" value="1"/>
</dbReference>
<feature type="transmembrane region" description="Helical" evidence="5">
    <location>
        <begin position="114"/>
        <end position="134"/>
    </location>
</feature>
<organism evidence="6 7">
    <name type="scientific">Chitinophaga pollutisoli</name>
    <dbReference type="NCBI Taxonomy" id="3133966"/>
    <lineage>
        <taxon>Bacteria</taxon>
        <taxon>Pseudomonadati</taxon>
        <taxon>Bacteroidota</taxon>
        <taxon>Chitinophagia</taxon>
        <taxon>Chitinophagales</taxon>
        <taxon>Chitinophagaceae</taxon>
        <taxon>Chitinophaga</taxon>
    </lineage>
</organism>
<dbReference type="GO" id="GO:0032259">
    <property type="term" value="P:methylation"/>
    <property type="evidence" value="ECO:0007669"/>
    <property type="project" value="UniProtKB-KW"/>
</dbReference>
<keyword evidence="3 5" id="KW-1133">Transmembrane helix</keyword>
<dbReference type="EC" id="2.1.1.100" evidence="6"/>
<evidence type="ECO:0000256" key="5">
    <source>
        <dbReference type="SAM" id="Phobius"/>
    </source>
</evidence>
<evidence type="ECO:0000313" key="7">
    <source>
        <dbReference type="Proteomes" id="UP001485459"/>
    </source>
</evidence>
<evidence type="ECO:0000256" key="3">
    <source>
        <dbReference type="ARBA" id="ARBA00022989"/>
    </source>
</evidence>
<dbReference type="Proteomes" id="UP001485459">
    <property type="component" value="Chromosome"/>
</dbReference>
<feature type="transmembrane region" description="Helical" evidence="5">
    <location>
        <begin position="213"/>
        <end position="233"/>
    </location>
</feature>
<feature type="transmembrane region" description="Helical" evidence="5">
    <location>
        <begin position="12"/>
        <end position="29"/>
    </location>
</feature>
<proteinExistence type="predicted"/>
<dbReference type="EC" id="2.1.1.334" evidence="6"/>
<keyword evidence="6" id="KW-0489">Methyltransferase</keyword>
<dbReference type="Pfam" id="PF04191">
    <property type="entry name" value="PEMT"/>
    <property type="match status" value="1"/>
</dbReference>
<name>A0ABZ2YQJ0_9BACT</name>
<gene>
    <name evidence="6" type="ORF">WJU16_03215</name>
</gene>
<evidence type="ECO:0000313" key="6">
    <source>
        <dbReference type="EMBL" id="WZN42045.1"/>
    </source>
</evidence>
<dbReference type="PANTHER" id="PTHR12714:SF9">
    <property type="entry name" value="PROTEIN-S-ISOPRENYLCYSTEINE O-METHYLTRANSFERASE"/>
    <property type="match status" value="1"/>
</dbReference>
<dbReference type="GO" id="GO:0004671">
    <property type="term" value="F:protein C-terminal S-isoprenylcysteine carboxyl O-methyltransferase activity"/>
    <property type="evidence" value="ECO:0007669"/>
    <property type="project" value="UniProtKB-EC"/>
</dbReference>
<keyword evidence="7" id="KW-1185">Reference proteome</keyword>
<sequence>MIIQLGNFFFRYRNVIFIFLYLLLFALSMELFGAERWGDKYYFYPIVFGLIITISGQLIRGGTIGLAYIIRGGQNRKVYADELVTTGIFSHVRNPLYIGNILMLWGAGIMANSLLFTLVIMPLFVGIYQCIVLAEEDYLRKKFGQGFIDYTKKVNRWVPSLKGIGDTFSSMKFNWRRWLIKEYGTQFVWLLGIAFILLYKYPDLIGRDQATRIKYAVVCFLVIGTYYLTIRFIKKSGRWK</sequence>
<keyword evidence="2 5" id="KW-0812">Transmembrane</keyword>
<feature type="transmembrane region" description="Helical" evidence="5">
    <location>
        <begin position="183"/>
        <end position="201"/>
    </location>
</feature>
<accession>A0ABZ2YQJ0</accession>
<keyword evidence="4 5" id="KW-0472">Membrane</keyword>